<protein>
    <submittedName>
        <fullName evidence="1">Uncharacterized protein</fullName>
    </submittedName>
</protein>
<dbReference type="Pfam" id="PF23140">
    <property type="entry name" value="Gp80"/>
    <property type="match status" value="1"/>
</dbReference>
<dbReference type="AlphaFoldDB" id="A0A0F9RLF5"/>
<organism evidence="1">
    <name type="scientific">marine sediment metagenome</name>
    <dbReference type="NCBI Taxonomy" id="412755"/>
    <lineage>
        <taxon>unclassified sequences</taxon>
        <taxon>metagenomes</taxon>
        <taxon>ecological metagenomes</taxon>
    </lineage>
</organism>
<evidence type="ECO:0000313" key="1">
    <source>
        <dbReference type="EMBL" id="KKN55584.1"/>
    </source>
</evidence>
<dbReference type="InterPro" id="IPR056908">
    <property type="entry name" value="Gp80-like"/>
</dbReference>
<reference evidence="1" key="1">
    <citation type="journal article" date="2015" name="Nature">
        <title>Complex archaea that bridge the gap between prokaryotes and eukaryotes.</title>
        <authorList>
            <person name="Spang A."/>
            <person name="Saw J.H."/>
            <person name="Jorgensen S.L."/>
            <person name="Zaremba-Niedzwiedzka K."/>
            <person name="Martijn J."/>
            <person name="Lind A.E."/>
            <person name="van Eijk R."/>
            <person name="Schleper C."/>
            <person name="Guy L."/>
            <person name="Ettema T.J."/>
        </authorList>
    </citation>
    <scope>NUCLEOTIDE SEQUENCE</scope>
</reference>
<name>A0A0F9RLF5_9ZZZZ</name>
<proteinExistence type="predicted"/>
<sequence length="129" mass="13179">MAGSAGDYGENAILDYLCSSTLQLALLLQDPLDDDSGNQEPSDDTDYERKPVLAADWGAAAAGAITTVNALSFCAANSDFSTVSHWGLYDATASAGGNLLVHGDLSTARDVTGGETVTFAAGKITITCA</sequence>
<gene>
    <name evidence="1" type="ORF">LCGC14_0580560</name>
</gene>
<comment type="caution">
    <text evidence="1">The sequence shown here is derived from an EMBL/GenBank/DDBJ whole genome shotgun (WGS) entry which is preliminary data.</text>
</comment>
<accession>A0A0F9RLF5</accession>
<dbReference type="EMBL" id="LAZR01000878">
    <property type="protein sequence ID" value="KKN55584.1"/>
    <property type="molecule type" value="Genomic_DNA"/>
</dbReference>